<comment type="caution">
    <text evidence="7">The sequence shown here is derived from an EMBL/GenBank/DDBJ whole genome shotgun (WGS) entry which is preliminary data.</text>
</comment>
<protein>
    <submittedName>
        <fullName evidence="7">Aminotransferase class V-fold PLP-dependent enzyme</fullName>
    </submittedName>
</protein>
<dbReference type="GO" id="GO:0031071">
    <property type="term" value="F:cysteine desulfurase activity"/>
    <property type="evidence" value="ECO:0007669"/>
    <property type="project" value="UniProtKB-EC"/>
</dbReference>
<dbReference type="PROSITE" id="PS00595">
    <property type="entry name" value="AA_TRANSFER_CLASS_5"/>
    <property type="match status" value="1"/>
</dbReference>
<keyword evidence="3" id="KW-0663">Pyridoxal phosphate</keyword>
<name>A0A3A8QJT2_9BACT</name>
<dbReference type="SUPFAM" id="SSF53383">
    <property type="entry name" value="PLP-dependent transferases"/>
    <property type="match status" value="1"/>
</dbReference>
<evidence type="ECO:0000256" key="4">
    <source>
        <dbReference type="ARBA" id="ARBA00050776"/>
    </source>
</evidence>
<dbReference type="GO" id="GO:0008483">
    <property type="term" value="F:transaminase activity"/>
    <property type="evidence" value="ECO:0007669"/>
    <property type="project" value="UniProtKB-KW"/>
</dbReference>
<comment type="similarity">
    <text evidence="2">Belongs to the class-V pyridoxal-phosphate-dependent aminotransferase family. Csd subfamily.</text>
</comment>
<dbReference type="PANTHER" id="PTHR43586:SF8">
    <property type="entry name" value="CYSTEINE DESULFURASE 1, CHLOROPLASTIC"/>
    <property type="match status" value="1"/>
</dbReference>
<dbReference type="RefSeq" id="WP_121770846.1">
    <property type="nucleotide sequence ID" value="NZ_RAWM01000075.1"/>
</dbReference>
<dbReference type="Pfam" id="PF00266">
    <property type="entry name" value="Aminotran_5"/>
    <property type="match status" value="1"/>
</dbReference>
<dbReference type="EMBL" id="RAWM01000075">
    <property type="protein sequence ID" value="RKH65142.1"/>
    <property type="molecule type" value="Genomic_DNA"/>
</dbReference>
<dbReference type="InterPro" id="IPR000192">
    <property type="entry name" value="Aminotrans_V_dom"/>
</dbReference>
<organism evidence="7 8">
    <name type="scientific">Corallococcus interemptor</name>
    <dbReference type="NCBI Taxonomy" id="2316720"/>
    <lineage>
        <taxon>Bacteria</taxon>
        <taxon>Pseudomonadati</taxon>
        <taxon>Myxococcota</taxon>
        <taxon>Myxococcia</taxon>
        <taxon>Myxococcales</taxon>
        <taxon>Cystobacterineae</taxon>
        <taxon>Myxococcaceae</taxon>
        <taxon>Corallococcus</taxon>
    </lineage>
</organism>
<dbReference type="InterPro" id="IPR015424">
    <property type="entry name" value="PyrdxlP-dep_Trfase"/>
</dbReference>
<keyword evidence="7" id="KW-0808">Transferase</keyword>
<keyword evidence="7" id="KW-0032">Aminotransferase</keyword>
<reference evidence="8" key="1">
    <citation type="submission" date="2018-09" db="EMBL/GenBank/DDBJ databases">
        <authorList>
            <person name="Livingstone P.G."/>
            <person name="Whitworth D.E."/>
        </authorList>
    </citation>
    <scope>NUCLEOTIDE SEQUENCE [LARGE SCALE GENOMIC DNA]</scope>
    <source>
        <strain evidence="8">AB047A</strain>
    </source>
</reference>
<dbReference type="Proteomes" id="UP000282656">
    <property type="component" value="Unassembled WGS sequence"/>
</dbReference>
<evidence type="ECO:0000256" key="1">
    <source>
        <dbReference type="ARBA" id="ARBA00001933"/>
    </source>
</evidence>
<evidence type="ECO:0000256" key="5">
    <source>
        <dbReference type="RuleBase" id="RU004504"/>
    </source>
</evidence>
<evidence type="ECO:0000256" key="2">
    <source>
        <dbReference type="ARBA" id="ARBA00010447"/>
    </source>
</evidence>
<evidence type="ECO:0000259" key="6">
    <source>
        <dbReference type="Pfam" id="PF00266"/>
    </source>
</evidence>
<proteinExistence type="inferred from homology"/>
<keyword evidence="8" id="KW-1185">Reference proteome</keyword>
<gene>
    <name evidence="7" type="ORF">D7X96_24355</name>
</gene>
<dbReference type="Gene3D" id="3.40.640.10">
    <property type="entry name" value="Type I PLP-dependent aspartate aminotransferase-like (Major domain)"/>
    <property type="match status" value="1"/>
</dbReference>
<comment type="cofactor">
    <cofactor evidence="1 5">
        <name>pyridoxal 5'-phosphate</name>
        <dbReference type="ChEBI" id="CHEBI:597326"/>
    </cofactor>
</comment>
<feature type="domain" description="Aminotransferase class V" evidence="6">
    <location>
        <begin position="32"/>
        <end position="395"/>
    </location>
</feature>
<dbReference type="Gene3D" id="3.90.1150.10">
    <property type="entry name" value="Aspartate Aminotransferase, domain 1"/>
    <property type="match status" value="1"/>
</dbReference>
<accession>A0A3A8QJT2</accession>
<dbReference type="OrthoDB" id="9808002at2"/>
<sequence>MTAFGSNDLITSGAVREDFPILTRQVDGERFVYLDSAATALKPRSVIDAVTRYYTECTANIHRGRHRLSEEASDLYEEARGKVALMVGCASNEVIFTRNTTEGLNLAAACMGLKKDDLVVGFLDAHHSQLLPWMRGGNYQVVRQGPNWKPDLDHYAELLRRKPKAVVVTHCSNVTGGYLPLETISKMAHEAGALVVVDAAQSAAHLRLRFTESNIDFLALSAHKMLGPSGIGCLVGKASLLRDAEAFLVGGGVVDYTTLESFQYRKIPHKFEAGTPAIEAAFGFAAAIDYLDMVGLERIQAHDHELSKAFLDGLKRRPKLRLLGPDVAEARAPIFSLYVDGLEDLSDVSRALSDAHGVMCRNGHLCAQPLVDHYTSGEVLRMSAYLYNTVEEVEYALSALDEVVRVYQR</sequence>
<evidence type="ECO:0000313" key="8">
    <source>
        <dbReference type="Proteomes" id="UP000282656"/>
    </source>
</evidence>
<comment type="catalytic activity">
    <reaction evidence="4">
        <text>(sulfur carrier)-H + L-cysteine = (sulfur carrier)-SH + L-alanine</text>
        <dbReference type="Rhea" id="RHEA:43892"/>
        <dbReference type="Rhea" id="RHEA-COMP:14737"/>
        <dbReference type="Rhea" id="RHEA-COMP:14739"/>
        <dbReference type="ChEBI" id="CHEBI:29917"/>
        <dbReference type="ChEBI" id="CHEBI:35235"/>
        <dbReference type="ChEBI" id="CHEBI:57972"/>
        <dbReference type="ChEBI" id="CHEBI:64428"/>
        <dbReference type="EC" id="2.8.1.7"/>
    </reaction>
</comment>
<dbReference type="InterPro" id="IPR015422">
    <property type="entry name" value="PyrdxlP-dep_Trfase_small"/>
</dbReference>
<evidence type="ECO:0000313" key="7">
    <source>
        <dbReference type="EMBL" id="RKH65142.1"/>
    </source>
</evidence>
<dbReference type="AlphaFoldDB" id="A0A3A8QJT2"/>
<dbReference type="InterPro" id="IPR015421">
    <property type="entry name" value="PyrdxlP-dep_Trfase_major"/>
</dbReference>
<dbReference type="InterPro" id="IPR020578">
    <property type="entry name" value="Aminotrans_V_PyrdxlP_BS"/>
</dbReference>
<evidence type="ECO:0000256" key="3">
    <source>
        <dbReference type="ARBA" id="ARBA00022898"/>
    </source>
</evidence>
<dbReference type="PANTHER" id="PTHR43586">
    <property type="entry name" value="CYSTEINE DESULFURASE"/>
    <property type="match status" value="1"/>
</dbReference>